<evidence type="ECO:0000256" key="1">
    <source>
        <dbReference type="SAM" id="MobiDB-lite"/>
    </source>
</evidence>
<feature type="compositionally biased region" description="Low complexity" evidence="1">
    <location>
        <begin position="72"/>
        <end position="96"/>
    </location>
</feature>
<dbReference type="OMA" id="STENICH"/>
<protein>
    <submittedName>
        <fullName evidence="2">Uncharacterized protein</fullName>
    </submittedName>
</protein>
<feature type="region of interest" description="Disordered" evidence="1">
    <location>
        <begin position="70"/>
        <end position="96"/>
    </location>
</feature>
<evidence type="ECO:0000313" key="2">
    <source>
        <dbReference type="EMBL" id="KYP70825.1"/>
    </source>
</evidence>
<dbReference type="EMBL" id="CM003605">
    <property type="protein sequence ID" value="KYP70825.1"/>
    <property type="molecule type" value="Genomic_DNA"/>
</dbReference>
<sequence>MGGHNGLNTLECLRGRLLAERQASRVAKEQAESMGNKFVELENKLKEEIKLREKAEKKLKALKKKLECFNVSSPSSGQSHSSGKCESSCGSSLCSTASRDSAANETKLHAGNPALLENEVHNHNVAEEYVLFQAHNSPLITKDCGSQLNDASSSNCNSDPINFFPQIPGKTPNQGLDNLKNGENRYPI</sequence>
<accession>A0A151TUV3</accession>
<dbReference type="STRING" id="3821.A0A151TUV3"/>
<dbReference type="PANTHER" id="PTHR33701:SF2">
    <property type="entry name" value="TRANSMEMBRANE PROTEIN"/>
    <property type="match status" value="1"/>
</dbReference>
<dbReference type="AlphaFoldDB" id="A0A151TUV3"/>
<name>A0A151TUV3_CAJCA</name>
<keyword evidence="3" id="KW-1185">Reference proteome</keyword>
<organism evidence="2 3">
    <name type="scientific">Cajanus cajan</name>
    <name type="common">Pigeon pea</name>
    <name type="synonym">Cajanus indicus</name>
    <dbReference type="NCBI Taxonomy" id="3821"/>
    <lineage>
        <taxon>Eukaryota</taxon>
        <taxon>Viridiplantae</taxon>
        <taxon>Streptophyta</taxon>
        <taxon>Embryophyta</taxon>
        <taxon>Tracheophyta</taxon>
        <taxon>Spermatophyta</taxon>
        <taxon>Magnoliopsida</taxon>
        <taxon>eudicotyledons</taxon>
        <taxon>Gunneridae</taxon>
        <taxon>Pentapetalae</taxon>
        <taxon>rosids</taxon>
        <taxon>fabids</taxon>
        <taxon>Fabales</taxon>
        <taxon>Fabaceae</taxon>
        <taxon>Papilionoideae</taxon>
        <taxon>50 kb inversion clade</taxon>
        <taxon>NPAAA clade</taxon>
        <taxon>indigoferoid/millettioid clade</taxon>
        <taxon>Phaseoleae</taxon>
        <taxon>Cajanus</taxon>
    </lineage>
</organism>
<proteinExistence type="predicted"/>
<gene>
    <name evidence="2" type="ORF">KK1_010063</name>
</gene>
<dbReference type="PANTHER" id="PTHR33701">
    <property type="entry name" value="TRANSMEMBRANE PROTEIN"/>
    <property type="match status" value="1"/>
</dbReference>
<evidence type="ECO:0000313" key="3">
    <source>
        <dbReference type="Proteomes" id="UP000075243"/>
    </source>
</evidence>
<dbReference type="Proteomes" id="UP000075243">
    <property type="component" value="Chromosome 3"/>
</dbReference>
<feature type="region of interest" description="Disordered" evidence="1">
    <location>
        <begin position="165"/>
        <end position="188"/>
    </location>
</feature>
<dbReference type="Gramene" id="C.cajan_09782.t">
    <property type="protein sequence ID" value="C.cajan_09782.t"/>
    <property type="gene ID" value="C.cajan_09782"/>
</dbReference>
<reference evidence="2 3" key="1">
    <citation type="journal article" date="2012" name="Nat. Biotechnol.">
        <title>Draft genome sequence of pigeonpea (Cajanus cajan), an orphan legume crop of resource-poor farmers.</title>
        <authorList>
            <person name="Varshney R.K."/>
            <person name="Chen W."/>
            <person name="Li Y."/>
            <person name="Bharti A.K."/>
            <person name="Saxena R.K."/>
            <person name="Schlueter J.A."/>
            <person name="Donoghue M.T."/>
            <person name="Azam S."/>
            <person name="Fan G."/>
            <person name="Whaley A.M."/>
            <person name="Farmer A.D."/>
            <person name="Sheridan J."/>
            <person name="Iwata A."/>
            <person name="Tuteja R."/>
            <person name="Penmetsa R.V."/>
            <person name="Wu W."/>
            <person name="Upadhyaya H.D."/>
            <person name="Yang S.P."/>
            <person name="Shah T."/>
            <person name="Saxena K.B."/>
            <person name="Michael T."/>
            <person name="McCombie W.R."/>
            <person name="Yang B."/>
            <person name="Zhang G."/>
            <person name="Yang H."/>
            <person name="Wang J."/>
            <person name="Spillane C."/>
            <person name="Cook D.R."/>
            <person name="May G.D."/>
            <person name="Xu X."/>
            <person name="Jackson S.A."/>
        </authorList>
    </citation>
    <scope>NUCLEOTIDE SEQUENCE [LARGE SCALE GENOMIC DNA]</scope>
    <source>
        <strain evidence="3">cv. Asha</strain>
    </source>
</reference>